<proteinExistence type="predicted"/>
<evidence type="ECO:0000313" key="3">
    <source>
        <dbReference type="Proteomes" id="UP000634136"/>
    </source>
</evidence>
<dbReference type="Proteomes" id="UP000634136">
    <property type="component" value="Unassembled WGS sequence"/>
</dbReference>
<feature type="region of interest" description="Disordered" evidence="1">
    <location>
        <begin position="1"/>
        <end position="30"/>
    </location>
</feature>
<name>A0A834VYI1_9FABA</name>
<dbReference type="EMBL" id="JAAIUW010000013">
    <property type="protein sequence ID" value="KAF7802072.1"/>
    <property type="molecule type" value="Genomic_DNA"/>
</dbReference>
<keyword evidence="3" id="KW-1185">Reference proteome</keyword>
<protein>
    <submittedName>
        <fullName evidence="2">Uncharacterized protein</fullName>
    </submittedName>
</protein>
<sequence length="40" mass="4637">MVANTDQTKSNSKVAVNTQHRKPPTPTHCDYYYPKIPKNY</sequence>
<dbReference type="AlphaFoldDB" id="A0A834VYI1"/>
<organism evidence="2 3">
    <name type="scientific">Senna tora</name>
    <dbReference type="NCBI Taxonomy" id="362788"/>
    <lineage>
        <taxon>Eukaryota</taxon>
        <taxon>Viridiplantae</taxon>
        <taxon>Streptophyta</taxon>
        <taxon>Embryophyta</taxon>
        <taxon>Tracheophyta</taxon>
        <taxon>Spermatophyta</taxon>
        <taxon>Magnoliopsida</taxon>
        <taxon>eudicotyledons</taxon>
        <taxon>Gunneridae</taxon>
        <taxon>Pentapetalae</taxon>
        <taxon>rosids</taxon>
        <taxon>fabids</taxon>
        <taxon>Fabales</taxon>
        <taxon>Fabaceae</taxon>
        <taxon>Caesalpinioideae</taxon>
        <taxon>Cassia clade</taxon>
        <taxon>Senna</taxon>
    </lineage>
</organism>
<feature type="compositionally biased region" description="Polar residues" evidence="1">
    <location>
        <begin position="1"/>
        <end position="18"/>
    </location>
</feature>
<comment type="caution">
    <text evidence="2">The sequence shown here is derived from an EMBL/GenBank/DDBJ whole genome shotgun (WGS) entry which is preliminary data.</text>
</comment>
<gene>
    <name evidence="2" type="ORF">G2W53_041183</name>
</gene>
<accession>A0A834VYI1</accession>
<evidence type="ECO:0000313" key="2">
    <source>
        <dbReference type="EMBL" id="KAF7802072.1"/>
    </source>
</evidence>
<evidence type="ECO:0000256" key="1">
    <source>
        <dbReference type="SAM" id="MobiDB-lite"/>
    </source>
</evidence>
<reference evidence="2" key="1">
    <citation type="submission" date="2020-09" db="EMBL/GenBank/DDBJ databases">
        <title>Genome-Enabled Discovery of Anthraquinone Biosynthesis in Senna tora.</title>
        <authorList>
            <person name="Kang S.-H."/>
            <person name="Pandey R.P."/>
            <person name="Lee C.-M."/>
            <person name="Sim J.-S."/>
            <person name="Jeong J.-T."/>
            <person name="Choi B.-S."/>
            <person name="Jung M."/>
            <person name="Ginzburg D."/>
            <person name="Zhao K."/>
            <person name="Won S.Y."/>
            <person name="Oh T.-J."/>
            <person name="Yu Y."/>
            <person name="Kim N.-H."/>
            <person name="Lee O.R."/>
            <person name="Lee T.-H."/>
            <person name="Bashyal P."/>
            <person name="Kim T.-S."/>
            <person name="Lee W.-H."/>
            <person name="Kawkins C."/>
            <person name="Kim C.-K."/>
            <person name="Kim J.S."/>
            <person name="Ahn B.O."/>
            <person name="Rhee S.Y."/>
            <person name="Sohng J.K."/>
        </authorList>
    </citation>
    <scope>NUCLEOTIDE SEQUENCE</scope>
    <source>
        <tissue evidence="2">Leaf</tissue>
    </source>
</reference>